<evidence type="ECO:0000256" key="1">
    <source>
        <dbReference type="SAM" id="Phobius"/>
    </source>
</evidence>
<keyword evidence="1" id="KW-0812">Transmembrane</keyword>
<sequence>MKTKAGVFKYMLAFLFFTLSISHFTTKNEPYELLTEKWKNEIL</sequence>
<comment type="caution">
    <text evidence="2">The sequence shown here is derived from an EMBL/GenBank/DDBJ whole genome shotgun (WGS) entry which is preliminary data.</text>
</comment>
<dbReference type="AlphaFoldDB" id="A0AAP1H781"/>
<feature type="transmembrane region" description="Helical" evidence="1">
    <location>
        <begin position="7"/>
        <end position="25"/>
    </location>
</feature>
<name>A0AAP1H781_BACIU</name>
<organism evidence="2 3">
    <name type="scientific">Bacillus subtilis</name>
    <dbReference type="NCBI Taxonomy" id="1423"/>
    <lineage>
        <taxon>Bacteria</taxon>
        <taxon>Bacillati</taxon>
        <taxon>Bacillota</taxon>
        <taxon>Bacilli</taxon>
        <taxon>Bacillales</taxon>
        <taxon>Bacillaceae</taxon>
        <taxon>Bacillus</taxon>
    </lineage>
</organism>
<keyword evidence="1" id="KW-0472">Membrane</keyword>
<accession>A0AAP1H781</accession>
<keyword evidence="1" id="KW-1133">Transmembrane helix</keyword>
<evidence type="ECO:0000313" key="2">
    <source>
        <dbReference type="EMBL" id="KZD90217.1"/>
    </source>
</evidence>
<dbReference type="EMBL" id="LJZV01000016">
    <property type="protein sequence ID" value="KZD90217.1"/>
    <property type="molecule type" value="Genomic_DNA"/>
</dbReference>
<proteinExistence type="predicted"/>
<protein>
    <submittedName>
        <fullName evidence="2">Uncharacterized protein</fullName>
    </submittedName>
</protein>
<evidence type="ECO:0000313" key="3">
    <source>
        <dbReference type="Proteomes" id="UP000076442"/>
    </source>
</evidence>
<gene>
    <name evidence="2" type="ORF">B4122_3138</name>
</gene>
<reference evidence="2 3" key="1">
    <citation type="submission" date="2015-09" db="EMBL/GenBank/DDBJ databases">
        <title>Spore heat resistance.</title>
        <authorList>
            <person name="Boekhorst J."/>
            <person name="Berendsen E.M."/>
            <person name="Wells-Bennik M.H."/>
            <person name="Kuipers O.P."/>
        </authorList>
    </citation>
    <scope>NUCLEOTIDE SEQUENCE [LARGE SCALE GENOMIC DNA]</scope>
    <source>
        <strain evidence="2 3">B4122</strain>
    </source>
</reference>
<dbReference type="Proteomes" id="UP000076442">
    <property type="component" value="Unassembled WGS sequence"/>
</dbReference>